<dbReference type="SUPFAM" id="SSF48008">
    <property type="entry name" value="GntR ligand-binding domain-like"/>
    <property type="match status" value="1"/>
</dbReference>
<keyword evidence="7" id="KW-1185">Reference proteome</keyword>
<feature type="chain" id="PRO_5046514546" evidence="4">
    <location>
        <begin position="19"/>
        <end position="145"/>
    </location>
</feature>
<keyword evidence="3" id="KW-0804">Transcription</keyword>
<accession>A0ABU1D6I4</accession>
<sequence length="145" mass="15717">MLAWAAAAPTSASSPAQAARAAAESIDTNGARASFTALVEEGRHYRGHPDMPAFVTYNRRFHQAIVSMSGNTELAELIDRYQLAVFMHLLRRSVGAVRLTQESVDQHDVIARAILSGDGEAAYQAMRAHLWHTAEGIIERLSASG</sequence>
<dbReference type="PANTHER" id="PTHR43537">
    <property type="entry name" value="TRANSCRIPTIONAL REGULATOR, GNTR FAMILY"/>
    <property type="match status" value="1"/>
</dbReference>
<dbReference type="InterPro" id="IPR011711">
    <property type="entry name" value="GntR_C"/>
</dbReference>
<protein>
    <submittedName>
        <fullName evidence="6">FCD domain-containing protein</fullName>
    </submittedName>
</protein>
<keyword evidence="1" id="KW-0805">Transcription regulation</keyword>
<evidence type="ECO:0000256" key="4">
    <source>
        <dbReference type="SAM" id="SignalP"/>
    </source>
</evidence>
<dbReference type="RefSeq" id="WP_347287047.1">
    <property type="nucleotide sequence ID" value="NZ_JAUZQE010000017.1"/>
</dbReference>
<feature type="domain" description="GntR C-terminal" evidence="5">
    <location>
        <begin position="16"/>
        <end position="132"/>
    </location>
</feature>
<dbReference type="InterPro" id="IPR008920">
    <property type="entry name" value="TF_FadR/GntR_C"/>
</dbReference>
<dbReference type="Pfam" id="PF07729">
    <property type="entry name" value="FCD"/>
    <property type="match status" value="1"/>
</dbReference>
<comment type="caution">
    <text evidence="6">The sequence shown here is derived from an EMBL/GenBank/DDBJ whole genome shotgun (WGS) entry which is preliminary data.</text>
</comment>
<evidence type="ECO:0000313" key="6">
    <source>
        <dbReference type="EMBL" id="MDR4126049.1"/>
    </source>
</evidence>
<reference evidence="6 7" key="1">
    <citation type="submission" date="2023-08" db="EMBL/GenBank/DDBJ databases">
        <title>Alcaligenaceae gen. nov., a novel taxon isolated from the sludge of Yixing Pesticide Factory.</title>
        <authorList>
            <person name="Ruan L."/>
        </authorList>
    </citation>
    <scope>NUCLEOTIDE SEQUENCE [LARGE SCALE GENOMIC DNA]</scope>
    <source>
        <strain evidence="6 7">LG-2</strain>
    </source>
</reference>
<evidence type="ECO:0000256" key="1">
    <source>
        <dbReference type="ARBA" id="ARBA00023015"/>
    </source>
</evidence>
<keyword evidence="2" id="KW-0238">DNA-binding</keyword>
<proteinExistence type="predicted"/>
<evidence type="ECO:0000256" key="3">
    <source>
        <dbReference type="ARBA" id="ARBA00023163"/>
    </source>
</evidence>
<dbReference type="SMART" id="SM00895">
    <property type="entry name" value="FCD"/>
    <property type="match status" value="1"/>
</dbReference>
<dbReference type="PANTHER" id="PTHR43537:SF5">
    <property type="entry name" value="UXU OPERON TRANSCRIPTIONAL REGULATOR"/>
    <property type="match status" value="1"/>
</dbReference>
<dbReference type="Gene3D" id="1.20.120.530">
    <property type="entry name" value="GntR ligand-binding domain-like"/>
    <property type="match status" value="1"/>
</dbReference>
<feature type="signal peptide" evidence="4">
    <location>
        <begin position="1"/>
        <end position="18"/>
    </location>
</feature>
<dbReference type="EMBL" id="JAUZQE010000017">
    <property type="protein sequence ID" value="MDR4126049.1"/>
    <property type="molecule type" value="Genomic_DNA"/>
</dbReference>
<organism evidence="6 7">
    <name type="scientific">Yanghanlia caeni</name>
    <dbReference type="NCBI Taxonomy" id="3064283"/>
    <lineage>
        <taxon>Bacteria</taxon>
        <taxon>Pseudomonadati</taxon>
        <taxon>Pseudomonadota</taxon>
        <taxon>Betaproteobacteria</taxon>
        <taxon>Burkholderiales</taxon>
        <taxon>Alcaligenaceae</taxon>
        <taxon>Yanghanlia</taxon>
    </lineage>
</organism>
<evidence type="ECO:0000259" key="5">
    <source>
        <dbReference type="SMART" id="SM00895"/>
    </source>
</evidence>
<evidence type="ECO:0000256" key="2">
    <source>
        <dbReference type="ARBA" id="ARBA00023125"/>
    </source>
</evidence>
<dbReference type="Proteomes" id="UP001232156">
    <property type="component" value="Unassembled WGS sequence"/>
</dbReference>
<keyword evidence="4" id="KW-0732">Signal</keyword>
<name>A0ABU1D6I4_9BURK</name>
<evidence type="ECO:0000313" key="7">
    <source>
        <dbReference type="Proteomes" id="UP001232156"/>
    </source>
</evidence>
<gene>
    <name evidence="6" type="ORF">Q8947_08650</name>
</gene>